<reference evidence="2 3" key="1">
    <citation type="submission" date="2013-05" db="EMBL/GenBank/DDBJ databases">
        <title>Genome assembly of Chondromyces apiculatus DSM 436.</title>
        <authorList>
            <person name="Sharma G."/>
            <person name="Khatri I."/>
            <person name="Kaur C."/>
            <person name="Mayilraj S."/>
            <person name="Subramanian S."/>
        </authorList>
    </citation>
    <scope>NUCLEOTIDE SEQUENCE [LARGE SCALE GENOMIC DNA]</scope>
    <source>
        <strain evidence="2 3">DSM 436</strain>
    </source>
</reference>
<feature type="chain" id="PRO_5001500349" description="TonB-dependent receptor" evidence="1">
    <location>
        <begin position="31"/>
        <end position="89"/>
    </location>
</feature>
<accession>A0A017TI33</accession>
<evidence type="ECO:0000256" key="1">
    <source>
        <dbReference type="SAM" id="SignalP"/>
    </source>
</evidence>
<protein>
    <recommendedName>
        <fullName evidence="4">TonB-dependent receptor</fullName>
    </recommendedName>
</protein>
<dbReference type="EMBL" id="ASRX01000001">
    <property type="protein sequence ID" value="EYF08938.1"/>
    <property type="molecule type" value="Genomic_DNA"/>
</dbReference>
<evidence type="ECO:0000313" key="2">
    <source>
        <dbReference type="EMBL" id="EYF08938.1"/>
    </source>
</evidence>
<evidence type="ECO:0008006" key="4">
    <source>
        <dbReference type="Google" id="ProtNLM"/>
    </source>
</evidence>
<keyword evidence="3" id="KW-1185">Reference proteome</keyword>
<evidence type="ECO:0000313" key="3">
    <source>
        <dbReference type="Proteomes" id="UP000019678"/>
    </source>
</evidence>
<dbReference type="STRING" id="1192034.CAP_0022"/>
<organism evidence="2 3">
    <name type="scientific">Chondromyces apiculatus DSM 436</name>
    <dbReference type="NCBI Taxonomy" id="1192034"/>
    <lineage>
        <taxon>Bacteria</taxon>
        <taxon>Pseudomonadati</taxon>
        <taxon>Myxococcota</taxon>
        <taxon>Polyangia</taxon>
        <taxon>Polyangiales</taxon>
        <taxon>Polyangiaceae</taxon>
        <taxon>Chondromyces</taxon>
    </lineage>
</organism>
<gene>
    <name evidence="2" type="ORF">CAP_0022</name>
</gene>
<sequence>MTPRKTQRVRHGLLLVTIVAAVCSSSDAMAQERGKPRGVITLTEVTITGRIQKPIAAVDVSRIQPKLTLAELRQPFLDRIEQAIYREPF</sequence>
<feature type="signal peptide" evidence="1">
    <location>
        <begin position="1"/>
        <end position="30"/>
    </location>
</feature>
<comment type="caution">
    <text evidence="2">The sequence shown here is derived from an EMBL/GenBank/DDBJ whole genome shotgun (WGS) entry which is preliminary data.</text>
</comment>
<dbReference type="Proteomes" id="UP000019678">
    <property type="component" value="Unassembled WGS sequence"/>
</dbReference>
<name>A0A017TI33_9BACT</name>
<dbReference type="AlphaFoldDB" id="A0A017TI33"/>
<keyword evidence="1" id="KW-0732">Signal</keyword>
<proteinExistence type="predicted"/>